<evidence type="ECO:0000259" key="2">
    <source>
        <dbReference type="SMART" id="SM00093"/>
    </source>
</evidence>
<dbReference type="InterPro" id="IPR023795">
    <property type="entry name" value="Serpin_CS"/>
</dbReference>
<evidence type="ECO:0000313" key="4">
    <source>
        <dbReference type="Proteomes" id="UP001060919"/>
    </source>
</evidence>
<keyword evidence="4" id="KW-1185">Reference proteome</keyword>
<accession>A0A915YJA3</accession>
<dbReference type="Pfam" id="PF00079">
    <property type="entry name" value="Serpin"/>
    <property type="match status" value="1"/>
</dbReference>
<dbReference type="Proteomes" id="UP001060919">
    <property type="component" value="Chromosome"/>
</dbReference>
<dbReference type="PANTHER" id="PTHR11461:SF211">
    <property type="entry name" value="GH10112P-RELATED"/>
    <property type="match status" value="1"/>
</dbReference>
<gene>
    <name evidence="3" type="ORF">AsAng_0049100</name>
</gene>
<dbReference type="GO" id="GO:0005615">
    <property type="term" value="C:extracellular space"/>
    <property type="evidence" value="ECO:0007669"/>
    <property type="project" value="InterPro"/>
</dbReference>
<dbReference type="RefSeq" id="WP_264789369.1">
    <property type="nucleotide sequence ID" value="NZ_AP026867.1"/>
</dbReference>
<name>A0A915YJA3_9BACT</name>
<dbReference type="GO" id="GO:0004867">
    <property type="term" value="F:serine-type endopeptidase inhibitor activity"/>
    <property type="evidence" value="ECO:0007669"/>
    <property type="project" value="InterPro"/>
</dbReference>
<dbReference type="CDD" id="cd19590">
    <property type="entry name" value="serpin_thermopin-like"/>
    <property type="match status" value="1"/>
</dbReference>
<dbReference type="InterPro" id="IPR000215">
    <property type="entry name" value="Serpin_fam"/>
</dbReference>
<dbReference type="SUPFAM" id="SSF56574">
    <property type="entry name" value="Serpins"/>
    <property type="match status" value="1"/>
</dbReference>
<evidence type="ECO:0000313" key="3">
    <source>
        <dbReference type="EMBL" id="BDS14138.1"/>
    </source>
</evidence>
<dbReference type="Gene3D" id="3.30.497.10">
    <property type="entry name" value="Antithrombin, subunit I, domain 2"/>
    <property type="match status" value="1"/>
</dbReference>
<organism evidence="3 4">
    <name type="scientific">Aureispira anguillae</name>
    <dbReference type="NCBI Taxonomy" id="2864201"/>
    <lineage>
        <taxon>Bacteria</taxon>
        <taxon>Pseudomonadati</taxon>
        <taxon>Bacteroidota</taxon>
        <taxon>Saprospiria</taxon>
        <taxon>Saprospirales</taxon>
        <taxon>Saprospiraceae</taxon>
        <taxon>Aureispira</taxon>
    </lineage>
</organism>
<feature type="domain" description="Serpin" evidence="2">
    <location>
        <begin position="52"/>
        <end position="418"/>
    </location>
</feature>
<protein>
    <submittedName>
        <fullName evidence="3">Serpin family protein</fullName>
    </submittedName>
</protein>
<proteinExistence type="inferred from homology"/>
<comment type="similarity">
    <text evidence="1">Belongs to the serpin family.</text>
</comment>
<dbReference type="InterPro" id="IPR042185">
    <property type="entry name" value="Serpin_sf_2"/>
</dbReference>
<dbReference type="InterPro" id="IPR036186">
    <property type="entry name" value="Serpin_sf"/>
</dbReference>
<reference evidence="3" key="1">
    <citation type="submission" date="2022-09" db="EMBL/GenBank/DDBJ databases">
        <title>Aureispira anguillicida sp. nov., isolated from Leptocephalus of Japanese eel Anguilla japonica.</title>
        <authorList>
            <person name="Yuasa K."/>
            <person name="Mekata T."/>
            <person name="Ikunari K."/>
        </authorList>
    </citation>
    <scope>NUCLEOTIDE SEQUENCE</scope>
    <source>
        <strain evidence="3">EL160426</strain>
    </source>
</reference>
<dbReference type="InterPro" id="IPR042178">
    <property type="entry name" value="Serpin_sf_1"/>
</dbReference>
<dbReference type="SMART" id="SM00093">
    <property type="entry name" value="SERPIN"/>
    <property type="match status" value="1"/>
</dbReference>
<dbReference type="InterPro" id="IPR023796">
    <property type="entry name" value="Serpin_dom"/>
</dbReference>
<dbReference type="EMBL" id="AP026867">
    <property type="protein sequence ID" value="BDS14138.1"/>
    <property type="molecule type" value="Genomic_DNA"/>
</dbReference>
<dbReference type="Gene3D" id="2.30.39.10">
    <property type="entry name" value="Alpha-1-antitrypsin, domain 1"/>
    <property type="match status" value="1"/>
</dbReference>
<dbReference type="AlphaFoldDB" id="A0A915YJA3"/>
<evidence type="ECO:0000256" key="1">
    <source>
        <dbReference type="RuleBase" id="RU000411"/>
    </source>
</evidence>
<sequence length="419" mass="46405">MNQYKNYFYMLGLLLGLNACNKVNLQPSPTPTPPTGTTTTNQVIEGNTQFALDIYQEVVNENENQMLSPYSISTALAMVYAGTDGNTATEMQNVLGFGPNNNSFHQAFNRVTNTIESNINTAPNNEINIINKIWRNTSFNFLSSFEQLMNNEYLAPVVATDFSQKAASRQLINNWVDQETHQLIPELLPNGFITDKTVSVLVNAIYFKADWEQQFVPAFTHPQSFRTTNAVVTTDMMSDLIPTNDLKFTEDADAEVLELFFKDKQSSIVLILPKNAAVGINNFVQQTLSKTKVDQWFADLAHPAPNSNFSVQIPKWDFDSDFDLVAPLKTLGVREAFSDQANLSKMAEGALFIEKIKHKAVITAHEGGVEAAAATAVGIGVTSAPPVARTFQANRPFVFMIKDTETNSILFIGHVQDPS</sequence>
<dbReference type="PROSITE" id="PS00284">
    <property type="entry name" value="SERPIN"/>
    <property type="match status" value="1"/>
</dbReference>
<dbReference type="PANTHER" id="PTHR11461">
    <property type="entry name" value="SERINE PROTEASE INHIBITOR, SERPIN"/>
    <property type="match status" value="1"/>
</dbReference>
<dbReference type="KEGG" id="aup:AsAng_0049100"/>